<evidence type="ECO:0000313" key="7">
    <source>
        <dbReference type="EMBL" id="AAW74062.1"/>
    </source>
</evidence>
<keyword evidence="4 7" id="KW-0238">DNA-binding</keyword>
<dbReference type="PANTHER" id="PTHR38097:SF2">
    <property type="entry name" value="DNA-BINDING PROTEIN STPA"/>
    <property type="match status" value="1"/>
</dbReference>
<evidence type="ECO:0000256" key="4">
    <source>
        <dbReference type="ARBA" id="ARBA00023125"/>
    </source>
</evidence>
<dbReference type="GO" id="GO:0003680">
    <property type="term" value="F:minor groove of adenine-thymine-rich DNA binding"/>
    <property type="evidence" value="ECO:0007669"/>
    <property type="project" value="TreeGrafter"/>
</dbReference>
<accession>Q5H4Q8</accession>
<dbReference type="Pfam" id="PF00816">
    <property type="entry name" value="Histone_HNS"/>
    <property type="match status" value="1"/>
</dbReference>
<dbReference type="SUPFAM" id="SSF81273">
    <property type="entry name" value="H-NS histone-like proteins"/>
    <property type="match status" value="1"/>
</dbReference>
<feature type="region of interest" description="Disordered" evidence="5">
    <location>
        <begin position="59"/>
        <end position="103"/>
    </location>
</feature>
<name>Q5H4Q8_XANOR</name>
<dbReference type="GO" id="GO:0001217">
    <property type="term" value="F:DNA-binding transcription repressor activity"/>
    <property type="evidence" value="ECO:0007669"/>
    <property type="project" value="TreeGrafter"/>
</dbReference>
<evidence type="ECO:0000256" key="5">
    <source>
        <dbReference type="SAM" id="MobiDB-lite"/>
    </source>
</evidence>
<evidence type="ECO:0000256" key="2">
    <source>
        <dbReference type="ARBA" id="ARBA00010610"/>
    </source>
</evidence>
<dbReference type="GO" id="GO:0000976">
    <property type="term" value="F:transcription cis-regulatory region binding"/>
    <property type="evidence" value="ECO:0007669"/>
    <property type="project" value="TreeGrafter"/>
</dbReference>
<dbReference type="AlphaFoldDB" id="Q5H4Q8"/>
<comment type="similarity">
    <text evidence="2">Belongs to the histone-like protein H-NS family.</text>
</comment>
<dbReference type="PANTHER" id="PTHR38097">
    <property type="match status" value="1"/>
</dbReference>
<feature type="domain" description="DNA-binding protein H-NS-like C-terminal" evidence="6">
    <location>
        <begin position="78"/>
        <end position="123"/>
    </location>
</feature>
<sequence>MMSIDLSRLSAKQLAALIKNAKKQQTLVAERAPIAKVRTQLTRAAKAQGYSIEELFGASATAGPGRPAGAAKPGPRAGRKLGKVPPKYRNPANAQETWTGRGKQPRWLAELTAAGKKVEDFLISKVGGVKKATAKKASARKAVTKRATRKSKAG</sequence>
<keyword evidence="8" id="KW-1185">Reference proteome</keyword>
<dbReference type="STRING" id="291331.XOO0808"/>
<gene>
    <name evidence="7" type="primary">Hns</name>
    <name evidence="7" type="ordered locus">XOO0808</name>
</gene>
<dbReference type="InterPro" id="IPR037150">
    <property type="entry name" value="H-NS_C_dom_sf"/>
</dbReference>
<evidence type="ECO:0000256" key="1">
    <source>
        <dbReference type="ARBA" id="ARBA00004453"/>
    </source>
</evidence>
<dbReference type="KEGG" id="xoo:XOO0808"/>
<proteinExistence type="inferred from homology"/>
<dbReference type="Gene3D" id="4.10.430.10">
    <property type="entry name" value="Histone-like protein H-NS, C-terminal domain"/>
    <property type="match status" value="1"/>
</dbReference>
<reference evidence="7 8" key="1">
    <citation type="journal article" date="2005" name="Nucleic Acids Res.">
        <title>The genome sequence of Xanthomonas oryzae pathovar oryzae KACC10331, the bacterial blight pathogen of rice.</title>
        <authorList>
            <person name="Lee B.M."/>
            <person name="Park Y.J."/>
            <person name="Park D.S."/>
            <person name="Kang H.W."/>
            <person name="Kim J.G."/>
            <person name="Song E.S."/>
            <person name="Park I.C."/>
            <person name="Yoon U.H."/>
            <person name="Hahn J.H."/>
            <person name="Koo B.S."/>
            <person name="Lee G.B."/>
            <person name="Kim H."/>
            <person name="Park H.S."/>
            <person name="Yoon K.O."/>
            <person name="Kim J.H."/>
            <person name="Jung C.H."/>
            <person name="Koh N.H."/>
            <person name="Seo J.S."/>
            <person name="Go S.J."/>
        </authorList>
    </citation>
    <scope>NUCLEOTIDE SEQUENCE [LARGE SCALE GENOMIC DNA]</scope>
    <source>
        <strain evidence="8">KACC10331 / KXO85</strain>
    </source>
</reference>
<dbReference type="GO" id="GO:0032993">
    <property type="term" value="C:protein-DNA complex"/>
    <property type="evidence" value="ECO:0007669"/>
    <property type="project" value="TreeGrafter"/>
</dbReference>
<evidence type="ECO:0000313" key="8">
    <source>
        <dbReference type="Proteomes" id="UP000006735"/>
    </source>
</evidence>
<feature type="region of interest" description="Disordered" evidence="5">
    <location>
        <begin position="133"/>
        <end position="154"/>
    </location>
</feature>
<comment type="subcellular location">
    <subcellularLocation>
        <location evidence="1">Cytoplasm</location>
        <location evidence="1">Nucleoid</location>
    </subcellularLocation>
</comment>
<dbReference type="EMBL" id="AE013598">
    <property type="protein sequence ID" value="AAW74062.1"/>
    <property type="molecule type" value="Genomic_DNA"/>
</dbReference>
<dbReference type="Proteomes" id="UP000006735">
    <property type="component" value="Chromosome"/>
</dbReference>
<keyword evidence="3" id="KW-0963">Cytoplasm</keyword>
<dbReference type="GO" id="GO:0009295">
    <property type="term" value="C:nucleoid"/>
    <property type="evidence" value="ECO:0007669"/>
    <property type="project" value="UniProtKB-SubCell"/>
</dbReference>
<evidence type="ECO:0000256" key="3">
    <source>
        <dbReference type="ARBA" id="ARBA00022490"/>
    </source>
</evidence>
<dbReference type="InterPro" id="IPR027444">
    <property type="entry name" value="H-NS_C_dom"/>
</dbReference>
<organism evidence="7 8">
    <name type="scientific">Xanthomonas oryzae pv. oryzae (strain KACC10331 / KXO85)</name>
    <dbReference type="NCBI Taxonomy" id="291331"/>
    <lineage>
        <taxon>Bacteria</taxon>
        <taxon>Pseudomonadati</taxon>
        <taxon>Pseudomonadota</taxon>
        <taxon>Gammaproteobacteria</taxon>
        <taxon>Lysobacterales</taxon>
        <taxon>Lysobacteraceae</taxon>
        <taxon>Xanthomonas</taxon>
    </lineage>
</organism>
<protein>
    <submittedName>
        <fullName evidence="7">DNA-binding protein H-NS</fullName>
    </submittedName>
</protein>
<dbReference type="HOGENOM" id="CLU_117503_1_0_6"/>
<evidence type="ECO:0000259" key="6">
    <source>
        <dbReference type="SMART" id="SM00528"/>
    </source>
</evidence>
<dbReference type="FunFam" id="4.10.430.10:FF:000002">
    <property type="entry name" value="DNA-binding protein"/>
    <property type="match status" value="1"/>
</dbReference>
<dbReference type="GO" id="GO:0005829">
    <property type="term" value="C:cytosol"/>
    <property type="evidence" value="ECO:0007669"/>
    <property type="project" value="TreeGrafter"/>
</dbReference>
<dbReference type="SMART" id="SM00528">
    <property type="entry name" value="HNS"/>
    <property type="match status" value="1"/>
</dbReference>
<feature type="compositionally biased region" description="Low complexity" evidence="5">
    <location>
        <begin position="59"/>
        <end position="76"/>
    </location>
</feature>
<dbReference type="GO" id="GO:0003681">
    <property type="term" value="F:bent DNA binding"/>
    <property type="evidence" value="ECO:0007669"/>
    <property type="project" value="TreeGrafter"/>
</dbReference>